<organism evidence="2 3">
    <name type="scientific">Coffea arabica</name>
    <name type="common">Arabian coffee</name>
    <dbReference type="NCBI Taxonomy" id="13443"/>
    <lineage>
        <taxon>Eukaryota</taxon>
        <taxon>Viridiplantae</taxon>
        <taxon>Streptophyta</taxon>
        <taxon>Embryophyta</taxon>
        <taxon>Tracheophyta</taxon>
        <taxon>Spermatophyta</taxon>
        <taxon>Magnoliopsida</taxon>
        <taxon>eudicotyledons</taxon>
        <taxon>Gunneridae</taxon>
        <taxon>Pentapetalae</taxon>
        <taxon>asterids</taxon>
        <taxon>lamiids</taxon>
        <taxon>Gentianales</taxon>
        <taxon>Rubiaceae</taxon>
        <taxon>Ixoroideae</taxon>
        <taxon>Gardenieae complex</taxon>
        <taxon>Bertiereae - Coffeeae clade</taxon>
        <taxon>Coffeeae</taxon>
        <taxon>Coffea</taxon>
    </lineage>
</organism>
<dbReference type="SUPFAM" id="SSF53474">
    <property type="entry name" value="alpha/beta-Hydrolases"/>
    <property type="match status" value="1"/>
</dbReference>
<proteinExistence type="predicted"/>
<feature type="domain" description="AB hydrolase-1" evidence="1">
    <location>
        <begin position="46"/>
        <end position="287"/>
    </location>
</feature>
<dbReference type="InterPro" id="IPR000639">
    <property type="entry name" value="Epox_hydrolase-like"/>
</dbReference>
<gene>
    <name evidence="3" type="primary">LOC140035093</name>
</gene>
<dbReference type="PRINTS" id="PR00111">
    <property type="entry name" value="ABHYDROLASE"/>
</dbReference>
<accession>A0ABM4WG30</accession>
<dbReference type="Pfam" id="PF00561">
    <property type="entry name" value="Abhydrolase_1"/>
    <property type="match status" value="1"/>
</dbReference>
<name>A0ABM4WG30_COFAR</name>
<evidence type="ECO:0000313" key="3">
    <source>
        <dbReference type="RefSeq" id="XP_071930731.1"/>
    </source>
</evidence>
<dbReference type="InterPro" id="IPR052370">
    <property type="entry name" value="Meta-cleavage_hydrolase"/>
</dbReference>
<dbReference type="RefSeq" id="XP_071930731.1">
    <property type="nucleotide sequence ID" value="XM_072074630.1"/>
</dbReference>
<dbReference type="Gene3D" id="3.40.50.1820">
    <property type="entry name" value="alpha/beta hydrolase"/>
    <property type="match status" value="1"/>
</dbReference>
<evidence type="ECO:0000313" key="2">
    <source>
        <dbReference type="Proteomes" id="UP001652660"/>
    </source>
</evidence>
<dbReference type="PANTHER" id="PTHR43139:SF22">
    <property type="entry name" value="AB HYDROLASE-1 DOMAIN-CONTAINING PROTEIN"/>
    <property type="match status" value="1"/>
</dbReference>
<keyword evidence="2" id="KW-1185">Reference proteome</keyword>
<dbReference type="PANTHER" id="PTHR43139">
    <property type="entry name" value="SI:DKEY-122A22.2"/>
    <property type="match status" value="1"/>
</dbReference>
<evidence type="ECO:0000259" key="1">
    <source>
        <dbReference type="Pfam" id="PF00561"/>
    </source>
</evidence>
<dbReference type="PRINTS" id="PR00412">
    <property type="entry name" value="EPOXHYDRLASE"/>
</dbReference>
<reference evidence="3" key="1">
    <citation type="submission" date="2025-08" db="UniProtKB">
        <authorList>
            <consortium name="RefSeq"/>
        </authorList>
    </citation>
    <scope>IDENTIFICATION</scope>
    <source>
        <tissue evidence="3">Leaves</tissue>
    </source>
</reference>
<dbReference type="InterPro" id="IPR000073">
    <property type="entry name" value="AB_hydrolase_1"/>
</dbReference>
<dbReference type="GeneID" id="140035093"/>
<dbReference type="Proteomes" id="UP001652660">
    <property type="component" value="Chromosome 2c"/>
</dbReference>
<dbReference type="InterPro" id="IPR029058">
    <property type="entry name" value="AB_hydrolase_fold"/>
</dbReference>
<protein>
    <submittedName>
        <fullName evidence="3">Uncharacterized protein isoform X1</fullName>
    </submittedName>
</protein>
<sequence length="305" mass="34714">MVNLFTAAKPFGALLMKLVGITQQKIEIEAGTIMNFWVPNEMANKPVVVLLHGFCADGLLTWIFQVRALSRKYAVVVPDLLFFGASITDRPDRSTNFQAESLAKGLRMLGVEKCSVVGFSYGGMVAFKLAKLHPNMVESVVVTGTVMESDDETSDEAPESWKKKRFSRWSHFLLPETISAGRMLLSFGSHRFQWFPDFVVSDFLELWFNWQVMYNNRKEKAQLLDALNFGDDDLAPANYSQRIHLLWGANDRILSLEFAWMLKKKLGDKARLVWIEGAGHLVQMDRPYLYNRCLKKILASVYSLS</sequence>